<keyword evidence="1" id="KW-0472">Membrane</keyword>
<dbReference type="AlphaFoldDB" id="A0A938YCK9"/>
<feature type="transmembrane region" description="Helical" evidence="1">
    <location>
        <begin position="124"/>
        <end position="140"/>
    </location>
</feature>
<reference evidence="2" key="1">
    <citation type="submission" date="2021-01" db="EMBL/GenBank/DDBJ databases">
        <title>KCTC 19127 draft genome.</title>
        <authorList>
            <person name="An D."/>
        </authorList>
    </citation>
    <scope>NUCLEOTIDE SEQUENCE</scope>
    <source>
        <strain evidence="2">KCTC 19127</strain>
    </source>
</reference>
<dbReference type="Proteomes" id="UP000663801">
    <property type="component" value="Unassembled WGS sequence"/>
</dbReference>
<sequence>MRLSPHRTVVWAVVLFVAAVGALSALFHSWQFVAQMAGTFLVVRFALWWRDRPVRRLSPRGQERFAAVMRTGEPSGDPIIDRLAIRRLRQDAKDTPRSQRVVAMLGLAAAAGIEVAAAIVRTPVWAVAAVASAVTLLFVARRPPASAHPAEGRYERLLAGTPPHIH</sequence>
<keyword evidence="1" id="KW-0812">Transmembrane</keyword>
<dbReference type="EMBL" id="JAERWL010000002">
    <property type="protein sequence ID" value="MBM9475175.1"/>
    <property type="molecule type" value="Genomic_DNA"/>
</dbReference>
<evidence type="ECO:0000313" key="3">
    <source>
        <dbReference type="Proteomes" id="UP000663801"/>
    </source>
</evidence>
<name>A0A938YCK9_9ACTN</name>
<organism evidence="2 3">
    <name type="scientific">Nakamurella flavida</name>
    <dbReference type="NCBI Taxonomy" id="363630"/>
    <lineage>
        <taxon>Bacteria</taxon>
        <taxon>Bacillati</taxon>
        <taxon>Actinomycetota</taxon>
        <taxon>Actinomycetes</taxon>
        <taxon>Nakamurellales</taxon>
        <taxon>Nakamurellaceae</taxon>
        <taxon>Nakamurella</taxon>
    </lineage>
</organism>
<evidence type="ECO:0000256" key="1">
    <source>
        <dbReference type="SAM" id="Phobius"/>
    </source>
</evidence>
<comment type="caution">
    <text evidence="2">The sequence shown here is derived from an EMBL/GenBank/DDBJ whole genome shotgun (WGS) entry which is preliminary data.</text>
</comment>
<feature type="transmembrane region" description="Helical" evidence="1">
    <location>
        <begin position="101"/>
        <end position="118"/>
    </location>
</feature>
<protein>
    <submittedName>
        <fullName evidence="2">Uncharacterized protein</fullName>
    </submittedName>
</protein>
<accession>A0A938YCK9</accession>
<keyword evidence="1" id="KW-1133">Transmembrane helix</keyword>
<dbReference type="RefSeq" id="WP_205255319.1">
    <property type="nucleotide sequence ID" value="NZ_BAAAPV010000001.1"/>
</dbReference>
<keyword evidence="3" id="KW-1185">Reference proteome</keyword>
<feature type="transmembrane region" description="Helical" evidence="1">
    <location>
        <begin position="9"/>
        <end position="26"/>
    </location>
</feature>
<proteinExistence type="predicted"/>
<evidence type="ECO:0000313" key="2">
    <source>
        <dbReference type="EMBL" id="MBM9475175.1"/>
    </source>
</evidence>
<gene>
    <name evidence="2" type="ORF">JL107_01830</name>
</gene>
<feature type="transmembrane region" description="Helical" evidence="1">
    <location>
        <begin position="32"/>
        <end position="49"/>
    </location>
</feature>